<reference evidence="1" key="1">
    <citation type="journal article" date="2015" name="Nature">
        <title>Complex archaea that bridge the gap between prokaryotes and eukaryotes.</title>
        <authorList>
            <person name="Spang A."/>
            <person name="Saw J.H."/>
            <person name="Jorgensen S.L."/>
            <person name="Zaremba-Niedzwiedzka K."/>
            <person name="Martijn J."/>
            <person name="Lind A.E."/>
            <person name="van Eijk R."/>
            <person name="Schleper C."/>
            <person name="Guy L."/>
            <person name="Ettema T.J."/>
        </authorList>
    </citation>
    <scope>NUCLEOTIDE SEQUENCE</scope>
</reference>
<protein>
    <submittedName>
        <fullName evidence="1">Uncharacterized protein</fullName>
    </submittedName>
</protein>
<sequence>MDIDKNKINWDEMIRRSIINKVENIFNALKWSTLEIHYSNQTTLF</sequence>
<proteinExistence type="predicted"/>
<accession>A0A0F9IUY6</accession>
<evidence type="ECO:0000313" key="1">
    <source>
        <dbReference type="EMBL" id="KKL90897.1"/>
    </source>
</evidence>
<name>A0A0F9IUY6_9ZZZZ</name>
<comment type="caution">
    <text evidence="1">The sequence shown here is derived from an EMBL/GenBank/DDBJ whole genome shotgun (WGS) entry which is preliminary data.</text>
</comment>
<gene>
    <name evidence="1" type="ORF">LCGC14_1900110</name>
</gene>
<dbReference type="AlphaFoldDB" id="A0A0F9IUY6"/>
<organism evidence="1">
    <name type="scientific">marine sediment metagenome</name>
    <dbReference type="NCBI Taxonomy" id="412755"/>
    <lineage>
        <taxon>unclassified sequences</taxon>
        <taxon>metagenomes</taxon>
        <taxon>ecological metagenomes</taxon>
    </lineage>
</organism>
<dbReference type="EMBL" id="LAZR01019885">
    <property type="protein sequence ID" value="KKL90897.1"/>
    <property type="molecule type" value="Genomic_DNA"/>
</dbReference>